<gene>
    <name evidence="2" type="ORF">ACAOBT_LOCUS9161</name>
</gene>
<dbReference type="PANTHER" id="PTHR46644">
    <property type="entry name" value="DNA REPAIR PROTEIN XRCC2"/>
    <property type="match status" value="1"/>
</dbReference>
<feature type="compositionally biased region" description="Basic and acidic residues" evidence="1">
    <location>
        <begin position="143"/>
        <end position="161"/>
    </location>
</feature>
<dbReference type="GO" id="GO:0005813">
    <property type="term" value="C:centrosome"/>
    <property type="evidence" value="ECO:0007669"/>
    <property type="project" value="TreeGrafter"/>
</dbReference>
<dbReference type="GO" id="GO:0000724">
    <property type="term" value="P:double-strand break repair via homologous recombination"/>
    <property type="evidence" value="ECO:0007669"/>
    <property type="project" value="InterPro"/>
</dbReference>
<comment type="caution">
    <text evidence="2">The sequence shown here is derived from an EMBL/GenBank/DDBJ whole genome shotgun (WGS) entry which is preliminary data.</text>
</comment>
<keyword evidence="3" id="KW-1185">Reference proteome</keyword>
<dbReference type="GO" id="GO:0005657">
    <property type="term" value="C:replication fork"/>
    <property type="evidence" value="ECO:0007669"/>
    <property type="project" value="InterPro"/>
</dbReference>
<protein>
    <recommendedName>
        <fullName evidence="4">DNA recombination and repair protein Rad51-like C-terminal domain-containing protein</fullName>
    </recommendedName>
</protein>
<dbReference type="GO" id="GO:0042148">
    <property type="term" value="P:DNA strand invasion"/>
    <property type="evidence" value="ECO:0007669"/>
    <property type="project" value="TreeGrafter"/>
</dbReference>
<evidence type="ECO:0000313" key="3">
    <source>
        <dbReference type="Proteomes" id="UP001152888"/>
    </source>
</evidence>
<dbReference type="SUPFAM" id="SSF52540">
    <property type="entry name" value="P-loop containing nucleoside triphosphate hydrolases"/>
    <property type="match status" value="1"/>
</dbReference>
<accession>A0A9P0KE40</accession>
<dbReference type="GO" id="GO:0000400">
    <property type="term" value="F:four-way junction DNA binding"/>
    <property type="evidence" value="ECO:0007669"/>
    <property type="project" value="TreeGrafter"/>
</dbReference>
<dbReference type="InterPro" id="IPR030547">
    <property type="entry name" value="XRCC2"/>
</dbReference>
<evidence type="ECO:0000256" key="1">
    <source>
        <dbReference type="SAM" id="MobiDB-lite"/>
    </source>
</evidence>
<dbReference type="EMBL" id="CAKOFQ010006778">
    <property type="protein sequence ID" value="CAH1970880.1"/>
    <property type="molecule type" value="Genomic_DNA"/>
</dbReference>
<reference evidence="2" key="1">
    <citation type="submission" date="2022-03" db="EMBL/GenBank/DDBJ databases">
        <authorList>
            <person name="Sayadi A."/>
        </authorList>
    </citation>
    <scope>NUCLEOTIDE SEQUENCE</scope>
</reference>
<sequence length="416" mass="47463">MLLVRLMVSPIASYGELKERSEIAKSPFNTRTLSSFRIVPTDETPFRSVSCTKQALKSLRVGLKNGRAECGELRDRSAERKSMFAEFGDDVTAFKRRDDEGRLTTVTVTAQIDPAGAEDVPAPGYEHERTGRTDKIAELFKMRDTGQASDDDKPLPRDTSKNSKMCSGSRIESGPQLFRRLSSSSNFINGINPALFPNGGPLPNKVIEITGESHVEKTDLVIDFIVRSILPSRLNKEWRSSGVILINTEFQINIFKIIKVIEAHLLENKVKESKMHLIEEALKSLIIINCYSLEDTELAFYNIEKLLFNIDKINLVIVDNIAANYWIAKLNNNMLSYFQHSLKMFEIIFNVIRQLNATLLFVRHENKDVKKVLKNVDYQIKIEYSSENKFNYVITNHEDDSFFNIAVKIENNILRF</sequence>
<name>A0A9P0KE40_ACAOB</name>
<feature type="region of interest" description="Disordered" evidence="1">
    <location>
        <begin position="143"/>
        <end position="171"/>
    </location>
</feature>
<organism evidence="2 3">
    <name type="scientific">Acanthoscelides obtectus</name>
    <name type="common">Bean weevil</name>
    <name type="synonym">Bruchus obtectus</name>
    <dbReference type="NCBI Taxonomy" id="200917"/>
    <lineage>
        <taxon>Eukaryota</taxon>
        <taxon>Metazoa</taxon>
        <taxon>Ecdysozoa</taxon>
        <taxon>Arthropoda</taxon>
        <taxon>Hexapoda</taxon>
        <taxon>Insecta</taxon>
        <taxon>Pterygota</taxon>
        <taxon>Neoptera</taxon>
        <taxon>Endopterygota</taxon>
        <taxon>Coleoptera</taxon>
        <taxon>Polyphaga</taxon>
        <taxon>Cucujiformia</taxon>
        <taxon>Chrysomeloidea</taxon>
        <taxon>Chrysomelidae</taxon>
        <taxon>Bruchinae</taxon>
        <taxon>Bruchini</taxon>
        <taxon>Acanthoscelides</taxon>
    </lineage>
</organism>
<proteinExistence type="predicted"/>
<dbReference type="GO" id="GO:0033063">
    <property type="term" value="C:Rad51B-Rad51C-Rad51D-XRCC2 complex"/>
    <property type="evidence" value="ECO:0007669"/>
    <property type="project" value="InterPro"/>
</dbReference>
<evidence type="ECO:0000313" key="2">
    <source>
        <dbReference type="EMBL" id="CAH1970880.1"/>
    </source>
</evidence>
<dbReference type="PANTHER" id="PTHR46644:SF2">
    <property type="entry name" value="DNA REPAIR PROTEIN XRCC2"/>
    <property type="match status" value="1"/>
</dbReference>
<dbReference type="InterPro" id="IPR027417">
    <property type="entry name" value="P-loop_NTPase"/>
</dbReference>
<dbReference type="Proteomes" id="UP001152888">
    <property type="component" value="Unassembled WGS sequence"/>
</dbReference>
<dbReference type="AlphaFoldDB" id="A0A9P0KE40"/>
<dbReference type="Gene3D" id="3.40.50.300">
    <property type="entry name" value="P-loop containing nucleotide triphosphate hydrolases"/>
    <property type="match status" value="1"/>
</dbReference>
<dbReference type="OrthoDB" id="420422at2759"/>
<evidence type="ECO:0008006" key="4">
    <source>
        <dbReference type="Google" id="ProtNLM"/>
    </source>
</evidence>